<dbReference type="InParanoid" id="E9G137"/>
<dbReference type="PANTHER" id="PTHR43142:SF1">
    <property type="entry name" value="CARBOXYLIC ESTER HYDROLASE"/>
    <property type="match status" value="1"/>
</dbReference>
<keyword evidence="3 5" id="KW-0378">Hydrolase</keyword>
<dbReference type="HOGENOM" id="CLU_006586_4_0_1"/>
<comment type="similarity">
    <text evidence="1 5">Belongs to the type-B carboxylesterase/lipase family.</text>
</comment>
<organism evidence="7 8">
    <name type="scientific">Daphnia pulex</name>
    <name type="common">Water flea</name>
    <dbReference type="NCBI Taxonomy" id="6669"/>
    <lineage>
        <taxon>Eukaryota</taxon>
        <taxon>Metazoa</taxon>
        <taxon>Ecdysozoa</taxon>
        <taxon>Arthropoda</taxon>
        <taxon>Crustacea</taxon>
        <taxon>Branchiopoda</taxon>
        <taxon>Diplostraca</taxon>
        <taxon>Cladocera</taxon>
        <taxon>Anomopoda</taxon>
        <taxon>Daphniidae</taxon>
        <taxon>Daphnia</taxon>
    </lineage>
</organism>
<dbReference type="OMA" id="ITAPWAN"/>
<accession>E9G137</accession>
<gene>
    <name evidence="7" type="ORF">DAPPUDRAFT_192973</name>
</gene>
<dbReference type="InterPro" id="IPR029058">
    <property type="entry name" value="AB_hydrolase_fold"/>
</dbReference>
<evidence type="ECO:0000256" key="2">
    <source>
        <dbReference type="ARBA" id="ARBA00022487"/>
    </source>
</evidence>
<reference evidence="7 8" key="1">
    <citation type="journal article" date="2011" name="Science">
        <title>The ecoresponsive genome of Daphnia pulex.</title>
        <authorList>
            <person name="Colbourne J.K."/>
            <person name="Pfrender M.E."/>
            <person name="Gilbert D."/>
            <person name="Thomas W.K."/>
            <person name="Tucker A."/>
            <person name="Oakley T.H."/>
            <person name="Tokishita S."/>
            <person name="Aerts A."/>
            <person name="Arnold G.J."/>
            <person name="Basu M.K."/>
            <person name="Bauer D.J."/>
            <person name="Caceres C.E."/>
            <person name="Carmel L."/>
            <person name="Casola C."/>
            <person name="Choi J.H."/>
            <person name="Detter J.C."/>
            <person name="Dong Q."/>
            <person name="Dusheyko S."/>
            <person name="Eads B.D."/>
            <person name="Frohlich T."/>
            <person name="Geiler-Samerotte K.A."/>
            <person name="Gerlach D."/>
            <person name="Hatcher P."/>
            <person name="Jogdeo S."/>
            <person name="Krijgsveld J."/>
            <person name="Kriventseva E.V."/>
            <person name="Kultz D."/>
            <person name="Laforsch C."/>
            <person name="Lindquist E."/>
            <person name="Lopez J."/>
            <person name="Manak J.R."/>
            <person name="Muller J."/>
            <person name="Pangilinan J."/>
            <person name="Patwardhan R.P."/>
            <person name="Pitluck S."/>
            <person name="Pritham E.J."/>
            <person name="Rechtsteiner A."/>
            <person name="Rho M."/>
            <person name="Rogozin I.B."/>
            <person name="Sakarya O."/>
            <person name="Salamov A."/>
            <person name="Schaack S."/>
            <person name="Shapiro H."/>
            <person name="Shiga Y."/>
            <person name="Skalitzky C."/>
            <person name="Smith Z."/>
            <person name="Souvorov A."/>
            <person name="Sung W."/>
            <person name="Tang Z."/>
            <person name="Tsuchiya D."/>
            <person name="Tu H."/>
            <person name="Vos H."/>
            <person name="Wang M."/>
            <person name="Wolf Y.I."/>
            <person name="Yamagata H."/>
            <person name="Yamada T."/>
            <person name="Ye Y."/>
            <person name="Shaw J.R."/>
            <person name="Andrews J."/>
            <person name="Crease T.J."/>
            <person name="Tang H."/>
            <person name="Lucas S.M."/>
            <person name="Robertson H.M."/>
            <person name="Bork P."/>
            <person name="Koonin E.V."/>
            <person name="Zdobnov E.M."/>
            <person name="Grigoriev I.V."/>
            <person name="Lynch M."/>
            <person name="Boore J.L."/>
        </authorList>
    </citation>
    <scope>NUCLEOTIDE SEQUENCE [LARGE SCALE GENOMIC DNA]</scope>
</reference>
<dbReference type="Proteomes" id="UP000000305">
    <property type="component" value="Unassembled WGS sequence"/>
</dbReference>
<name>E9G137_DAPPU</name>
<dbReference type="EC" id="3.1.1.-" evidence="5"/>
<dbReference type="eggNOG" id="KOG1516">
    <property type="taxonomic scope" value="Eukaryota"/>
</dbReference>
<dbReference type="AlphaFoldDB" id="E9G137"/>
<dbReference type="PhylomeDB" id="E9G137"/>
<evidence type="ECO:0000313" key="8">
    <source>
        <dbReference type="Proteomes" id="UP000000305"/>
    </source>
</evidence>
<dbReference type="SUPFAM" id="SSF53474">
    <property type="entry name" value="alpha/beta-Hydrolases"/>
    <property type="match status" value="1"/>
</dbReference>
<sequence>MISSSRRSFLAFRGIPYAKPPLGELRFKDPVPVDPWFGNILDASREESPCIQYNGMLQRFMGVEDCLTLNIYTHNFASEVDNPRPVMVYFHPGSFFFGSAGVTTDLAGPGYFLDRNIVLVTVQYRLGSFGFLSTEDSQAPGNYGLLDQTMALRWVRDHVLSFGGNPNSVTLFGSSAGGACVHYHLLSPHSKGLFHRAISQSGTSLNSWAIKKSVGQYTQKLAKYLNCPQLNSIELLACLREKPARQVVQFQKKIEIMQVFPVGFGPRVDVERESPFLPAEPRILMESKQINSVPVIIGTNRNEGGSMIRSKSEIPHLKFVDFQL</sequence>
<dbReference type="GO" id="GO:0052689">
    <property type="term" value="F:carboxylic ester hydrolase activity"/>
    <property type="evidence" value="ECO:0007669"/>
    <property type="project" value="UniProtKB-KW"/>
</dbReference>
<evidence type="ECO:0000256" key="3">
    <source>
        <dbReference type="ARBA" id="ARBA00022801"/>
    </source>
</evidence>
<dbReference type="Pfam" id="PF00135">
    <property type="entry name" value="COesterase"/>
    <property type="match status" value="1"/>
</dbReference>
<evidence type="ECO:0000256" key="1">
    <source>
        <dbReference type="ARBA" id="ARBA00005964"/>
    </source>
</evidence>
<dbReference type="KEGG" id="dpx:DAPPUDRAFT_192973"/>
<keyword evidence="2" id="KW-0719">Serine esterase</keyword>
<keyword evidence="8" id="KW-1185">Reference proteome</keyword>
<feature type="domain" description="Carboxylesterase type B" evidence="6">
    <location>
        <begin position="8"/>
        <end position="311"/>
    </location>
</feature>
<protein>
    <recommendedName>
        <fullName evidence="5">Carboxylic ester hydrolase</fullName>
        <ecNumber evidence="5">3.1.1.-</ecNumber>
    </recommendedName>
</protein>
<dbReference type="OrthoDB" id="6846267at2759"/>
<dbReference type="InterPro" id="IPR002018">
    <property type="entry name" value="CarbesteraseB"/>
</dbReference>
<dbReference type="EMBL" id="GL732529">
    <property type="protein sequence ID" value="EFX86706.1"/>
    <property type="molecule type" value="Genomic_DNA"/>
</dbReference>
<evidence type="ECO:0000256" key="5">
    <source>
        <dbReference type="RuleBase" id="RU361235"/>
    </source>
</evidence>
<dbReference type="PROSITE" id="PS00122">
    <property type="entry name" value="CARBOXYLESTERASE_B_1"/>
    <property type="match status" value="1"/>
</dbReference>
<evidence type="ECO:0000259" key="6">
    <source>
        <dbReference type="Pfam" id="PF00135"/>
    </source>
</evidence>
<evidence type="ECO:0000256" key="4">
    <source>
        <dbReference type="ARBA" id="ARBA00023180"/>
    </source>
</evidence>
<dbReference type="PANTHER" id="PTHR43142">
    <property type="entry name" value="CARBOXYLIC ESTER HYDROLASE"/>
    <property type="match status" value="1"/>
</dbReference>
<evidence type="ECO:0000313" key="7">
    <source>
        <dbReference type="EMBL" id="EFX86706.1"/>
    </source>
</evidence>
<dbReference type="InterPro" id="IPR019826">
    <property type="entry name" value="Carboxylesterase_B_AS"/>
</dbReference>
<keyword evidence="4" id="KW-0325">Glycoprotein</keyword>
<dbReference type="Gene3D" id="3.40.50.1820">
    <property type="entry name" value="alpha/beta hydrolase"/>
    <property type="match status" value="1"/>
</dbReference>
<proteinExistence type="inferred from homology"/>
<dbReference type="STRING" id="6669.E9G137"/>